<evidence type="ECO:0000256" key="1">
    <source>
        <dbReference type="SAM" id="SignalP"/>
    </source>
</evidence>
<organism evidence="2 3">
    <name type="scientific">Flagellimonas hymeniacidonis</name>
    <dbReference type="NCBI Taxonomy" id="2603628"/>
    <lineage>
        <taxon>Bacteria</taxon>
        <taxon>Pseudomonadati</taxon>
        <taxon>Bacteroidota</taxon>
        <taxon>Flavobacteriia</taxon>
        <taxon>Flavobacteriales</taxon>
        <taxon>Flavobacteriaceae</taxon>
        <taxon>Flagellimonas</taxon>
    </lineage>
</organism>
<comment type="caution">
    <text evidence="2">The sequence shown here is derived from an EMBL/GenBank/DDBJ whole genome shotgun (WGS) entry which is preliminary data.</text>
</comment>
<dbReference type="AlphaFoldDB" id="A0A5C8V2A4"/>
<protein>
    <recommendedName>
        <fullName evidence="4">Lipocalin-like domain-containing protein</fullName>
    </recommendedName>
</protein>
<name>A0A5C8V2A4_9FLAO</name>
<feature type="signal peptide" evidence="1">
    <location>
        <begin position="1"/>
        <end position="28"/>
    </location>
</feature>
<dbReference type="EMBL" id="VRUR01000002">
    <property type="protein sequence ID" value="TXN35720.1"/>
    <property type="molecule type" value="Genomic_DNA"/>
</dbReference>
<sequence length="264" mass="28331">MNKLIIATRNISFLFLAFLAFQSCSEDANTYGNEQELTQVELQTILETDEIAGAADTVLAELFANNTTAGKSTNTSNDCYSTESTQTGFVVTFNNCVLNGTENINGNLTVTYEVGNESAAFTATYVDFYVGSIKVNGTRNYELTSSLDQNTISFTVTSNMTVVLEDESVISESGTKTFGFTFGENLEGSTFSLSGAWQIQANGNTYAVETTADLVGNLSCEHLTTGIMNVEKNGFSIIVDFGDGTCDNLATITLPNGNTEEVTL</sequence>
<dbReference type="Proteomes" id="UP000321456">
    <property type="component" value="Unassembled WGS sequence"/>
</dbReference>
<keyword evidence="3" id="KW-1185">Reference proteome</keyword>
<accession>A0A5C8V2A4</accession>
<dbReference type="RefSeq" id="WP_147744482.1">
    <property type="nucleotide sequence ID" value="NZ_VRUR01000002.1"/>
</dbReference>
<reference evidence="2 3" key="1">
    <citation type="submission" date="2019-08" db="EMBL/GenBank/DDBJ databases">
        <title>Professor.</title>
        <authorList>
            <person name="Park J.S."/>
        </authorList>
    </citation>
    <scope>NUCLEOTIDE SEQUENCE [LARGE SCALE GENOMIC DNA]</scope>
    <source>
        <strain evidence="2 3">176CP5-101</strain>
    </source>
</reference>
<gene>
    <name evidence="2" type="ORF">FVB32_14195</name>
</gene>
<dbReference type="PROSITE" id="PS51257">
    <property type="entry name" value="PROKAR_LIPOPROTEIN"/>
    <property type="match status" value="1"/>
</dbReference>
<evidence type="ECO:0000313" key="2">
    <source>
        <dbReference type="EMBL" id="TXN35720.1"/>
    </source>
</evidence>
<keyword evidence="1" id="KW-0732">Signal</keyword>
<evidence type="ECO:0008006" key="4">
    <source>
        <dbReference type="Google" id="ProtNLM"/>
    </source>
</evidence>
<proteinExistence type="predicted"/>
<evidence type="ECO:0000313" key="3">
    <source>
        <dbReference type="Proteomes" id="UP000321456"/>
    </source>
</evidence>
<feature type="chain" id="PRO_5023079118" description="Lipocalin-like domain-containing protein" evidence="1">
    <location>
        <begin position="29"/>
        <end position="264"/>
    </location>
</feature>